<evidence type="ECO:0000313" key="10">
    <source>
        <dbReference type="Proteomes" id="UP000215367"/>
    </source>
</evidence>
<evidence type="ECO:0000256" key="3">
    <source>
        <dbReference type="ARBA" id="ARBA00022448"/>
    </source>
</evidence>
<sequence length="588" mass="61876">MSHDVPLISMIAIAFGLAFIFGYLADRIRLPPLVGYLVAGIIIGPFTPGFVADGALAAQLAEIGVILLMFGVGLHFSPSDLLAVRKIAIPGAVGQIGLATALGVGLAWLWGWSLGAGLVLGLSLSVASTVVLLKALEERDMLNTAEGRVAVGWLIVEDLAMVLALVLLPALAEVLGGHAPGAAGGHGAGPDGPIWLTLALTLGKVAAFSVLAIVLGPRVVPVILTNVARTGSRELFTLSVLAIALGVAYGSAVLFGVSFALGAFFAGVVLNESRFSHKAATDSMPLQDAFAVLFFVSVGMLFDPSILLRDPLAVIAVVALIVVGKSLIAFGIVILLRFPVGMGLAVSASLAQIGEFSFILVGLGLSLGLLPEEGRDLVLAGALLSITLNPAVFAGVAALRKHLQAKRTAGVPPYGWEQFEQLQSSLANARHQAEEREKEHDLQIQALAKTFPVLSLLDAHEQERLMMLFRPKSAVPGERIIRKGDRANAMYFISSGAVEVLMEGQTIRLGAGTMFGEMALLSGQRRNADVAAVDYCQLQVLERRDFNQFTARHPALRTALIDMAAQRRKMNQQDAATDDAITASETAA</sequence>
<feature type="transmembrane region" description="Helical" evidence="7">
    <location>
        <begin position="148"/>
        <end position="172"/>
    </location>
</feature>
<dbReference type="Proteomes" id="UP000215367">
    <property type="component" value="Unassembled WGS sequence"/>
</dbReference>
<accession>A0A235HIB0</accession>
<dbReference type="EMBL" id="NOWT01000003">
    <property type="protein sequence ID" value="OYD85436.1"/>
    <property type="molecule type" value="Genomic_DNA"/>
</dbReference>
<feature type="transmembrane region" description="Helical" evidence="7">
    <location>
        <begin position="192"/>
        <end position="215"/>
    </location>
</feature>
<feature type="transmembrane region" description="Helical" evidence="7">
    <location>
        <begin position="57"/>
        <end position="76"/>
    </location>
</feature>
<dbReference type="PANTHER" id="PTHR42751:SF1">
    <property type="entry name" value="CATION_PROTON ANTIPORTER YBAL-RELATED"/>
    <property type="match status" value="1"/>
</dbReference>
<dbReference type="Pfam" id="PF00027">
    <property type="entry name" value="cNMP_binding"/>
    <property type="match status" value="1"/>
</dbReference>
<reference evidence="9 10" key="1">
    <citation type="submission" date="2017-07" db="EMBL/GenBank/DDBJ databases">
        <title>Whole genome sequence of Azospirillum brasilense 2A1, a potential biofertilizer strain.</title>
        <authorList>
            <person name="Fontana C.A."/>
            <person name="Toffoli L.M."/>
            <person name="Salazar S.M."/>
            <person name="Puglisi E."/>
            <person name="Pedraza R."/>
            <person name="Bassi D."/>
            <person name="Cocconcelli P.S."/>
        </authorList>
    </citation>
    <scope>NUCLEOTIDE SEQUENCE [LARGE SCALE GENOMIC DNA]</scope>
    <source>
        <strain evidence="9 10">2A1</strain>
    </source>
</reference>
<dbReference type="Pfam" id="PF00999">
    <property type="entry name" value="Na_H_Exchanger"/>
    <property type="match status" value="1"/>
</dbReference>
<dbReference type="PANTHER" id="PTHR42751">
    <property type="entry name" value="SODIUM/HYDROGEN EXCHANGER FAMILY/TRKA DOMAIN PROTEIN"/>
    <property type="match status" value="1"/>
</dbReference>
<evidence type="ECO:0000313" key="9">
    <source>
        <dbReference type="EMBL" id="OYD85436.1"/>
    </source>
</evidence>
<keyword evidence="4 7" id="KW-0812">Transmembrane</keyword>
<feature type="transmembrane region" description="Helical" evidence="7">
    <location>
        <begin position="315"/>
        <end position="338"/>
    </location>
</feature>
<evidence type="ECO:0000256" key="7">
    <source>
        <dbReference type="SAM" id="Phobius"/>
    </source>
</evidence>
<keyword evidence="6 7" id="KW-0472">Membrane</keyword>
<dbReference type="GO" id="GO:0015297">
    <property type="term" value="F:antiporter activity"/>
    <property type="evidence" value="ECO:0007669"/>
    <property type="project" value="InterPro"/>
</dbReference>
<dbReference type="PROSITE" id="PS50042">
    <property type="entry name" value="CNMP_BINDING_3"/>
    <property type="match status" value="1"/>
</dbReference>
<comment type="similarity">
    <text evidence="2">Belongs to the monovalent cation:proton antiporter 2 (CPA2) transporter (TC 2.A.37) family.</text>
</comment>
<dbReference type="CDD" id="cd00038">
    <property type="entry name" value="CAP_ED"/>
    <property type="match status" value="1"/>
</dbReference>
<feature type="transmembrane region" description="Helical" evidence="7">
    <location>
        <begin position="289"/>
        <end position="308"/>
    </location>
</feature>
<dbReference type="InterPro" id="IPR014710">
    <property type="entry name" value="RmlC-like_jellyroll"/>
</dbReference>
<feature type="transmembrane region" description="Helical" evidence="7">
    <location>
        <begin position="350"/>
        <end position="370"/>
    </location>
</feature>
<dbReference type="GO" id="GO:0016020">
    <property type="term" value="C:membrane"/>
    <property type="evidence" value="ECO:0007669"/>
    <property type="project" value="UniProtKB-SubCell"/>
</dbReference>
<feature type="transmembrane region" description="Helical" evidence="7">
    <location>
        <begin position="6"/>
        <end position="26"/>
    </location>
</feature>
<dbReference type="SUPFAM" id="SSF51206">
    <property type="entry name" value="cAMP-binding domain-like"/>
    <property type="match status" value="1"/>
</dbReference>
<organism evidence="9 10">
    <name type="scientific">Azospirillum brasilense</name>
    <dbReference type="NCBI Taxonomy" id="192"/>
    <lineage>
        <taxon>Bacteria</taxon>
        <taxon>Pseudomonadati</taxon>
        <taxon>Pseudomonadota</taxon>
        <taxon>Alphaproteobacteria</taxon>
        <taxon>Rhodospirillales</taxon>
        <taxon>Azospirillaceae</taxon>
        <taxon>Azospirillum</taxon>
    </lineage>
</organism>
<feature type="transmembrane region" description="Helical" evidence="7">
    <location>
        <begin position="33"/>
        <end position="51"/>
    </location>
</feature>
<name>A0A235HIB0_AZOBR</name>
<dbReference type="Gene3D" id="1.20.1530.20">
    <property type="match status" value="1"/>
</dbReference>
<protein>
    <submittedName>
        <fullName evidence="9">Cation transporter</fullName>
    </submittedName>
</protein>
<feature type="domain" description="Cyclic nucleotide-binding" evidence="8">
    <location>
        <begin position="453"/>
        <end position="567"/>
    </location>
</feature>
<feature type="transmembrane region" description="Helical" evidence="7">
    <location>
        <begin position="236"/>
        <end position="269"/>
    </location>
</feature>
<dbReference type="InterPro" id="IPR006153">
    <property type="entry name" value="Cation/H_exchanger_TM"/>
</dbReference>
<evidence type="ECO:0000259" key="8">
    <source>
        <dbReference type="PROSITE" id="PS50042"/>
    </source>
</evidence>
<dbReference type="InterPro" id="IPR018490">
    <property type="entry name" value="cNMP-bd_dom_sf"/>
</dbReference>
<dbReference type="AlphaFoldDB" id="A0A235HIB0"/>
<dbReference type="InterPro" id="IPR000595">
    <property type="entry name" value="cNMP-bd_dom"/>
</dbReference>
<feature type="transmembrane region" description="Helical" evidence="7">
    <location>
        <begin position="377"/>
        <end position="399"/>
    </location>
</feature>
<dbReference type="InterPro" id="IPR018488">
    <property type="entry name" value="cNMP-bd_CS"/>
</dbReference>
<comment type="subcellular location">
    <subcellularLocation>
        <location evidence="1">Membrane</location>
        <topology evidence="1">Multi-pass membrane protein</topology>
    </subcellularLocation>
</comment>
<dbReference type="Gene3D" id="2.60.120.10">
    <property type="entry name" value="Jelly Rolls"/>
    <property type="match status" value="1"/>
</dbReference>
<keyword evidence="5 7" id="KW-1133">Transmembrane helix</keyword>
<dbReference type="GO" id="GO:1902600">
    <property type="term" value="P:proton transmembrane transport"/>
    <property type="evidence" value="ECO:0007669"/>
    <property type="project" value="InterPro"/>
</dbReference>
<evidence type="ECO:0000256" key="6">
    <source>
        <dbReference type="ARBA" id="ARBA00023136"/>
    </source>
</evidence>
<comment type="caution">
    <text evidence="9">The sequence shown here is derived from an EMBL/GenBank/DDBJ whole genome shotgun (WGS) entry which is preliminary data.</text>
</comment>
<dbReference type="SMART" id="SM00100">
    <property type="entry name" value="cNMP"/>
    <property type="match status" value="1"/>
</dbReference>
<evidence type="ECO:0000256" key="1">
    <source>
        <dbReference type="ARBA" id="ARBA00004141"/>
    </source>
</evidence>
<dbReference type="InterPro" id="IPR038770">
    <property type="entry name" value="Na+/solute_symporter_sf"/>
</dbReference>
<feature type="transmembrane region" description="Helical" evidence="7">
    <location>
        <begin position="88"/>
        <end position="110"/>
    </location>
</feature>
<evidence type="ECO:0000256" key="2">
    <source>
        <dbReference type="ARBA" id="ARBA00005551"/>
    </source>
</evidence>
<dbReference type="PROSITE" id="PS00888">
    <property type="entry name" value="CNMP_BINDING_1"/>
    <property type="match status" value="1"/>
</dbReference>
<dbReference type="RefSeq" id="WP_094302198.1">
    <property type="nucleotide sequence ID" value="NZ_NOWT01000003.1"/>
</dbReference>
<evidence type="ECO:0000256" key="5">
    <source>
        <dbReference type="ARBA" id="ARBA00022989"/>
    </source>
</evidence>
<feature type="transmembrane region" description="Helical" evidence="7">
    <location>
        <begin position="116"/>
        <end position="136"/>
    </location>
</feature>
<keyword evidence="3" id="KW-0813">Transport</keyword>
<evidence type="ECO:0000256" key="4">
    <source>
        <dbReference type="ARBA" id="ARBA00022692"/>
    </source>
</evidence>
<proteinExistence type="inferred from homology"/>
<gene>
    <name evidence="9" type="ORF">CHT98_05190</name>
</gene>